<keyword evidence="4" id="KW-0539">Nucleus</keyword>
<feature type="domain" description="NAC" evidence="6">
    <location>
        <begin position="242"/>
        <end position="346"/>
    </location>
</feature>
<evidence type="ECO:0000313" key="8">
    <source>
        <dbReference type="Proteomes" id="UP000275267"/>
    </source>
</evidence>
<keyword evidence="3" id="KW-0804">Transcription</keyword>
<sequence length="470" mass="51801">MANHGTETNQFMSNLPLTSSHPQPTVGNPGDDQSMSDLPLTSSHPHPTVGNPEDDQSMSDLLLTSLLTHSTLGDPGDQFMDFDDSDWSSMLNDSGDSGLKDADELPSPSEIWMEGIPSAGLAADAAAVAEIGQPASGLLGEHSLLTSAAVANKLPPARMELLDRVRRDQSLFDISTSTARAMHHAGALDDNCIRGPHPAQGFFQPDTGTVDVRNPGPFIPVKLKEISDKYYGLLDLLKKKQYQEEADLIRDMTIALKFCETLINNGISNDCKEYLVHPRDPPTFNRCYITRFVAKLDDNKKEGYWKEKEAKAIRDPSASRNIIGMKRTLEFMNGGKRTHWLADEYVALEPWGHDAVHILDDIAVRRVYEEGKETAPPSKCSKTGAHSSGESYIWQHMTRVYAKGEAGSTEAPYLLYGICHECDKALKCPPNFGNGNLNKHLARVHDIHPPCKNQCVMTEEKGVGRRAVRV</sequence>
<organism evidence="7 8">
    <name type="scientific">Panicum miliaceum</name>
    <name type="common">Proso millet</name>
    <name type="synonym">Broomcorn millet</name>
    <dbReference type="NCBI Taxonomy" id="4540"/>
    <lineage>
        <taxon>Eukaryota</taxon>
        <taxon>Viridiplantae</taxon>
        <taxon>Streptophyta</taxon>
        <taxon>Embryophyta</taxon>
        <taxon>Tracheophyta</taxon>
        <taxon>Spermatophyta</taxon>
        <taxon>Magnoliopsida</taxon>
        <taxon>Liliopsida</taxon>
        <taxon>Poales</taxon>
        <taxon>Poaceae</taxon>
        <taxon>PACMAD clade</taxon>
        <taxon>Panicoideae</taxon>
        <taxon>Panicodae</taxon>
        <taxon>Paniceae</taxon>
        <taxon>Panicinae</taxon>
        <taxon>Panicum</taxon>
        <taxon>Panicum sect. Panicum</taxon>
    </lineage>
</organism>
<name>A0A3L6PUC3_PANMI</name>
<accession>A0A3L6PUC3</accession>
<evidence type="ECO:0000256" key="2">
    <source>
        <dbReference type="ARBA" id="ARBA00023125"/>
    </source>
</evidence>
<comment type="caution">
    <text evidence="7">The sequence shown here is derived from an EMBL/GenBank/DDBJ whole genome shotgun (WGS) entry which is preliminary data.</text>
</comment>
<dbReference type="EMBL" id="PQIB02000015">
    <property type="protein sequence ID" value="RLM64311.1"/>
    <property type="molecule type" value="Genomic_DNA"/>
</dbReference>
<dbReference type="GO" id="GO:0006355">
    <property type="term" value="P:regulation of DNA-templated transcription"/>
    <property type="evidence" value="ECO:0007669"/>
    <property type="project" value="InterPro"/>
</dbReference>
<keyword evidence="8" id="KW-1185">Reference proteome</keyword>
<dbReference type="InterPro" id="IPR036093">
    <property type="entry name" value="NAC_dom_sf"/>
</dbReference>
<evidence type="ECO:0000256" key="5">
    <source>
        <dbReference type="SAM" id="MobiDB-lite"/>
    </source>
</evidence>
<dbReference type="AlphaFoldDB" id="A0A3L6PUC3"/>
<dbReference type="InterPro" id="IPR003441">
    <property type="entry name" value="NAC-dom"/>
</dbReference>
<protein>
    <recommendedName>
        <fullName evidence="6">NAC domain-containing protein</fullName>
    </recommendedName>
</protein>
<dbReference type="OrthoDB" id="705406at2759"/>
<evidence type="ECO:0000259" key="6">
    <source>
        <dbReference type="Pfam" id="PF02365"/>
    </source>
</evidence>
<keyword evidence="1" id="KW-0805">Transcription regulation</keyword>
<feature type="compositionally biased region" description="Polar residues" evidence="5">
    <location>
        <begin position="1"/>
        <end position="45"/>
    </location>
</feature>
<gene>
    <name evidence="7" type="ORF">C2845_PM16G19670</name>
</gene>
<dbReference type="Proteomes" id="UP000275267">
    <property type="component" value="Unassembled WGS sequence"/>
</dbReference>
<dbReference type="Pfam" id="PF02365">
    <property type="entry name" value="NAM"/>
    <property type="match status" value="1"/>
</dbReference>
<feature type="region of interest" description="Disordered" evidence="5">
    <location>
        <begin position="1"/>
        <end position="57"/>
    </location>
</feature>
<reference evidence="8" key="1">
    <citation type="journal article" date="2019" name="Nat. Commun.">
        <title>The genome of broomcorn millet.</title>
        <authorList>
            <person name="Zou C."/>
            <person name="Miki D."/>
            <person name="Li D."/>
            <person name="Tang Q."/>
            <person name="Xiao L."/>
            <person name="Rajput S."/>
            <person name="Deng P."/>
            <person name="Jia W."/>
            <person name="Huang R."/>
            <person name="Zhang M."/>
            <person name="Sun Y."/>
            <person name="Hu J."/>
            <person name="Fu X."/>
            <person name="Schnable P.S."/>
            <person name="Li F."/>
            <person name="Zhang H."/>
            <person name="Feng B."/>
            <person name="Zhu X."/>
            <person name="Liu R."/>
            <person name="Schnable J.C."/>
            <person name="Zhu J.-K."/>
            <person name="Zhang H."/>
        </authorList>
    </citation>
    <scope>NUCLEOTIDE SEQUENCE [LARGE SCALE GENOMIC DNA]</scope>
</reference>
<keyword evidence="2" id="KW-0238">DNA-binding</keyword>
<evidence type="ECO:0000256" key="3">
    <source>
        <dbReference type="ARBA" id="ARBA00023163"/>
    </source>
</evidence>
<evidence type="ECO:0000313" key="7">
    <source>
        <dbReference type="EMBL" id="RLM64311.1"/>
    </source>
</evidence>
<proteinExistence type="predicted"/>
<evidence type="ECO:0000256" key="1">
    <source>
        <dbReference type="ARBA" id="ARBA00023015"/>
    </source>
</evidence>
<dbReference type="Gene3D" id="2.170.150.80">
    <property type="entry name" value="NAC domain"/>
    <property type="match status" value="1"/>
</dbReference>
<evidence type="ECO:0000256" key="4">
    <source>
        <dbReference type="ARBA" id="ARBA00023242"/>
    </source>
</evidence>
<dbReference type="SUPFAM" id="SSF101941">
    <property type="entry name" value="NAC domain"/>
    <property type="match status" value="1"/>
</dbReference>
<dbReference type="GO" id="GO:0003677">
    <property type="term" value="F:DNA binding"/>
    <property type="evidence" value="ECO:0007669"/>
    <property type="project" value="UniProtKB-KW"/>
</dbReference>